<organism evidence="1 2">
    <name type="scientific">Gossypium barbadense</name>
    <name type="common">Sea Island cotton</name>
    <name type="synonym">Hibiscus barbadensis</name>
    <dbReference type="NCBI Taxonomy" id="3634"/>
    <lineage>
        <taxon>Eukaryota</taxon>
        <taxon>Viridiplantae</taxon>
        <taxon>Streptophyta</taxon>
        <taxon>Embryophyta</taxon>
        <taxon>Tracheophyta</taxon>
        <taxon>Spermatophyta</taxon>
        <taxon>Magnoliopsida</taxon>
        <taxon>eudicotyledons</taxon>
        <taxon>Gunneridae</taxon>
        <taxon>Pentapetalae</taxon>
        <taxon>rosids</taxon>
        <taxon>malvids</taxon>
        <taxon>Malvales</taxon>
        <taxon>Malvaceae</taxon>
        <taxon>Malvoideae</taxon>
        <taxon>Gossypium</taxon>
    </lineage>
</organism>
<reference evidence="1 2" key="1">
    <citation type="submission" date="2015-01" db="EMBL/GenBank/DDBJ databases">
        <title>Genome of allotetraploid Gossypium barbadense reveals genomic plasticity and fiber elongation in cotton evolution.</title>
        <authorList>
            <person name="Chen X."/>
            <person name="Liu X."/>
            <person name="Zhao B."/>
            <person name="Zheng H."/>
            <person name="Hu Y."/>
            <person name="Lu G."/>
            <person name="Yang C."/>
            <person name="Chen J."/>
            <person name="Shan C."/>
            <person name="Zhang L."/>
            <person name="Zhou Y."/>
            <person name="Wang L."/>
            <person name="Guo W."/>
            <person name="Bai Y."/>
            <person name="Ruan J."/>
            <person name="Shangguan X."/>
            <person name="Mao Y."/>
            <person name="Jiang J."/>
            <person name="Zhu Y."/>
            <person name="Lei J."/>
            <person name="Kang H."/>
            <person name="Chen S."/>
            <person name="He X."/>
            <person name="Wang R."/>
            <person name="Wang Y."/>
            <person name="Chen J."/>
            <person name="Wang L."/>
            <person name="Yu S."/>
            <person name="Wang B."/>
            <person name="Wei J."/>
            <person name="Song S."/>
            <person name="Lu X."/>
            <person name="Gao Z."/>
            <person name="Gu W."/>
            <person name="Deng X."/>
            <person name="Ma D."/>
            <person name="Wang S."/>
            <person name="Liang W."/>
            <person name="Fang L."/>
            <person name="Cai C."/>
            <person name="Zhu X."/>
            <person name="Zhou B."/>
            <person name="Zhang Y."/>
            <person name="Chen Z."/>
            <person name="Xu S."/>
            <person name="Zhu R."/>
            <person name="Wang S."/>
            <person name="Zhang T."/>
            <person name="Zhao G."/>
        </authorList>
    </citation>
    <scope>NUCLEOTIDE SEQUENCE [LARGE SCALE GENOMIC DNA]</scope>
    <source>
        <strain evidence="2">cv. Xinhai21</strain>
        <tissue evidence="1">Leaf</tissue>
    </source>
</reference>
<name>A0A2P5Y4D0_GOSBA</name>
<protein>
    <submittedName>
        <fullName evidence="1">Uncharacterized protein</fullName>
    </submittedName>
</protein>
<sequence length="209" mass="24976">MIVMLKRFKLIKRGLQNMVIKDNISKAYLVKEKILDDLWWDKVDYILTFTEPIYDIIYRHERKKGDEKSIFYEVVYDTLIDRWTKSSKPLHCMAHSLNLSDWLNEVPNRLPPHKDVEILEERNKCLKRYFPSTEERKMRNWSTYLFIHSMRRNKINPPCAEDLVFVRTNLQILGVGILGVASLSLDEPEMEMVIFAYEEEDMENTNARN</sequence>
<accession>A0A2P5Y4D0</accession>
<dbReference type="EMBL" id="KZ663721">
    <property type="protein sequence ID" value="PPS10460.1"/>
    <property type="molecule type" value="Genomic_DNA"/>
</dbReference>
<dbReference type="OrthoDB" id="1936192at2759"/>
<dbReference type="AlphaFoldDB" id="A0A2P5Y4D0"/>
<evidence type="ECO:0000313" key="2">
    <source>
        <dbReference type="Proteomes" id="UP000239757"/>
    </source>
</evidence>
<proteinExistence type="predicted"/>
<evidence type="ECO:0000313" key="1">
    <source>
        <dbReference type="EMBL" id="PPS10460.1"/>
    </source>
</evidence>
<dbReference type="Proteomes" id="UP000239757">
    <property type="component" value="Unassembled WGS sequence"/>
</dbReference>
<gene>
    <name evidence="1" type="ORF">GOBAR_AA10186</name>
</gene>